<feature type="region of interest" description="Disordered" evidence="1">
    <location>
        <begin position="196"/>
        <end position="221"/>
    </location>
</feature>
<sequence length="221" mass="23942">MGGPDIQSRQERLSTYFEKSATVVLQSAKSFEQVYARPWIDKLAASFQRRPIRSAFLSMLFALSILPILSFVGFSLFIFASCVFVGLTGAVVVSTVVILALSAPFVAILMMLFCISLFLTGSGLGAYLLFRLLVMVRDNGARAGVAGWAQETKTRIRSPPEQPSEESRNQHDGDEDAASDGSDTFTAVSAVVVDHPAKSESSQGSGDDIDHVDRSVKKEVQ</sequence>
<dbReference type="OrthoDB" id="3159957at2759"/>
<feature type="transmembrane region" description="Helical" evidence="2">
    <location>
        <begin position="76"/>
        <end position="101"/>
    </location>
</feature>
<evidence type="ECO:0000256" key="1">
    <source>
        <dbReference type="SAM" id="MobiDB-lite"/>
    </source>
</evidence>
<name>M2QJ56_CERS8</name>
<protein>
    <submittedName>
        <fullName evidence="3">Uncharacterized protein</fullName>
    </submittedName>
</protein>
<evidence type="ECO:0000256" key="2">
    <source>
        <dbReference type="SAM" id="Phobius"/>
    </source>
</evidence>
<keyword evidence="2" id="KW-0812">Transmembrane</keyword>
<organism evidence="3 4">
    <name type="scientific">Ceriporiopsis subvermispora (strain B)</name>
    <name type="common">White-rot fungus</name>
    <name type="synonym">Gelatoporia subvermispora</name>
    <dbReference type="NCBI Taxonomy" id="914234"/>
    <lineage>
        <taxon>Eukaryota</taxon>
        <taxon>Fungi</taxon>
        <taxon>Dikarya</taxon>
        <taxon>Basidiomycota</taxon>
        <taxon>Agaricomycotina</taxon>
        <taxon>Agaricomycetes</taxon>
        <taxon>Polyporales</taxon>
        <taxon>Gelatoporiaceae</taxon>
        <taxon>Gelatoporia</taxon>
    </lineage>
</organism>
<keyword evidence="4" id="KW-1185">Reference proteome</keyword>
<feature type="transmembrane region" description="Helical" evidence="2">
    <location>
        <begin position="107"/>
        <end position="130"/>
    </location>
</feature>
<feature type="region of interest" description="Disordered" evidence="1">
    <location>
        <begin position="152"/>
        <end position="182"/>
    </location>
</feature>
<feature type="transmembrane region" description="Helical" evidence="2">
    <location>
        <begin position="52"/>
        <end position="69"/>
    </location>
</feature>
<gene>
    <name evidence="3" type="ORF">CERSUDRAFT_114969</name>
</gene>
<dbReference type="Proteomes" id="UP000016930">
    <property type="component" value="Unassembled WGS sequence"/>
</dbReference>
<reference evidence="3 4" key="1">
    <citation type="journal article" date="2012" name="Proc. Natl. Acad. Sci. U.S.A.">
        <title>Comparative genomics of Ceriporiopsis subvermispora and Phanerochaete chrysosporium provide insight into selective ligninolysis.</title>
        <authorList>
            <person name="Fernandez-Fueyo E."/>
            <person name="Ruiz-Duenas F.J."/>
            <person name="Ferreira P."/>
            <person name="Floudas D."/>
            <person name="Hibbett D.S."/>
            <person name="Canessa P."/>
            <person name="Larrondo L.F."/>
            <person name="James T.Y."/>
            <person name="Seelenfreund D."/>
            <person name="Lobos S."/>
            <person name="Polanco R."/>
            <person name="Tello M."/>
            <person name="Honda Y."/>
            <person name="Watanabe T."/>
            <person name="Watanabe T."/>
            <person name="Ryu J.S."/>
            <person name="Kubicek C.P."/>
            <person name="Schmoll M."/>
            <person name="Gaskell J."/>
            <person name="Hammel K.E."/>
            <person name="St John F.J."/>
            <person name="Vanden Wymelenberg A."/>
            <person name="Sabat G."/>
            <person name="Splinter BonDurant S."/>
            <person name="Syed K."/>
            <person name="Yadav J.S."/>
            <person name="Doddapaneni H."/>
            <person name="Subramanian V."/>
            <person name="Lavin J.L."/>
            <person name="Oguiza J.A."/>
            <person name="Perez G."/>
            <person name="Pisabarro A.G."/>
            <person name="Ramirez L."/>
            <person name="Santoyo F."/>
            <person name="Master E."/>
            <person name="Coutinho P.M."/>
            <person name="Henrissat B."/>
            <person name="Lombard V."/>
            <person name="Magnuson J.K."/>
            <person name="Kuees U."/>
            <person name="Hori C."/>
            <person name="Igarashi K."/>
            <person name="Samejima M."/>
            <person name="Held B.W."/>
            <person name="Barry K.W."/>
            <person name="LaButti K.M."/>
            <person name="Lapidus A."/>
            <person name="Lindquist E.A."/>
            <person name="Lucas S.M."/>
            <person name="Riley R."/>
            <person name="Salamov A.A."/>
            <person name="Hoffmeister D."/>
            <person name="Schwenk D."/>
            <person name="Hadar Y."/>
            <person name="Yarden O."/>
            <person name="de Vries R.P."/>
            <person name="Wiebenga A."/>
            <person name="Stenlid J."/>
            <person name="Eastwood D."/>
            <person name="Grigoriev I.V."/>
            <person name="Berka R.M."/>
            <person name="Blanchette R.A."/>
            <person name="Kersten P."/>
            <person name="Martinez A.T."/>
            <person name="Vicuna R."/>
            <person name="Cullen D."/>
        </authorList>
    </citation>
    <scope>NUCLEOTIDE SEQUENCE [LARGE SCALE GENOMIC DNA]</scope>
    <source>
        <strain evidence="3 4">B</strain>
    </source>
</reference>
<proteinExistence type="predicted"/>
<evidence type="ECO:0000313" key="4">
    <source>
        <dbReference type="Proteomes" id="UP000016930"/>
    </source>
</evidence>
<dbReference type="STRING" id="914234.M2QJ56"/>
<dbReference type="HOGENOM" id="CLU_107238_0_0_1"/>
<evidence type="ECO:0000313" key="3">
    <source>
        <dbReference type="EMBL" id="EMD37073.1"/>
    </source>
</evidence>
<dbReference type="Pfam" id="PF16015">
    <property type="entry name" value="Promethin"/>
    <property type="match status" value="1"/>
</dbReference>
<feature type="compositionally biased region" description="Basic and acidic residues" evidence="1">
    <location>
        <begin position="208"/>
        <end position="221"/>
    </location>
</feature>
<dbReference type="EMBL" id="KB445797">
    <property type="protein sequence ID" value="EMD37073.1"/>
    <property type="molecule type" value="Genomic_DNA"/>
</dbReference>
<keyword evidence="2" id="KW-0472">Membrane</keyword>
<accession>M2QJ56</accession>
<keyword evidence="2" id="KW-1133">Transmembrane helix</keyword>
<dbReference type="AlphaFoldDB" id="M2QJ56"/>